<organism evidence="1 2">
    <name type="scientific">Bacillus clarus</name>
    <dbReference type="NCBI Taxonomy" id="2338372"/>
    <lineage>
        <taxon>Bacteria</taxon>
        <taxon>Bacillati</taxon>
        <taxon>Bacillota</taxon>
        <taxon>Bacilli</taxon>
        <taxon>Bacillales</taxon>
        <taxon>Bacillaceae</taxon>
        <taxon>Bacillus</taxon>
        <taxon>Bacillus cereus group</taxon>
    </lineage>
</organism>
<gene>
    <name evidence="1" type="ORF">D0U04_19295</name>
</gene>
<proteinExistence type="predicted"/>
<dbReference type="Proteomes" id="UP000264294">
    <property type="component" value="Unassembled WGS sequence"/>
</dbReference>
<name>A0ABX9KS74_9BACI</name>
<sequence length="91" mass="10811">MYRVNGIGLPILKEPFIELICEKEGGTNTPSFCFAFINRMRWYRCTCVGYVYHLGLFDHVIGRKHCFLLFLWYTLIRLRKTQAVTCVFYFA</sequence>
<evidence type="ECO:0000313" key="2">
    <source>
        <dbReference type="Proteomes" id="UP000264294"/>
    </source>
</evidence>
<reference evidence="1 2" key="1">
    <citation type="submission" date="2018-08" db="EMBL/GenBank/DDBJ databases">
        <title>Bacillus clarus sp. nov. strain PS00077A.</title>
        <authorList>
            <person name="Mendez Acevedo M."/>
            <person name="Carroll L."/>
            <person name="Mukherjee M."/>
            <person name="Wiedmann M."/>
            <person name="Kovac J."/>
        </authorList>
    </citation>
    <scope>NUCLEOTIDE SEQUENCE [LARGE SCALE GENOMIC DNA]</scope>
    <source>
        <strain evidence="1 2">PS00077A</strain>
    </source>
</reference>
<evidence type="ECO:0000313" key="1">
    <source>
        <dbReference type="EMBL" id="RFT65402.1"/>
    </source>
</evidence>
<dbReference type="EMBL" id="QVOD01000027">
    <property type="protein sequence ID" value="RFT65402.1"/>
    <property type="molecule type" value="Genomic_DNA"/>
</dbReference>
<accession>A0ABX9KS74</accession>
<comment type="caution">
    <text evidence="1">The sequence shown here is derived from an EMBL/GenBank/DDBJ whole genome shotgun (WGS) entry which is preliminary data.</text>
</comment>
<protein>
    <submittedName>
        <fullName evidence="1">Uncharacterized protein</fullName>
    </submittedName>
</protein>
<keyword evidence="2" id="KW-1185">Reference proteome</keyword>